<comment type="similarity">
    <text evidence="1">Belongs to the Mg-chelatase subunits D/I family. ComM subfamily.</text>
</comment>
<dbReference type="Gene3D" id="3.40.50.300">
    <property type="entry name" value="P-loop containing nucleotide triphosphate hydrolases"/>
    <property type="match status" value="1"/>
</dbReference>
<dbReference type="SUPFAM" id="SSF54211">
    <property type="entry name" value="Ribosomal protein S5 domain 2-like"/>
    <property type="match status" value="1"/>
</dbReference>
<dbReference type="PATRIC" id="fig|1277257.4.peg.1011"/>
<dbReference type="Proteomes" id="UP000035503">
    <property type="component" value="Chromosome"/>
</dbReference>
<dbReference type="PANTHER" id="PTHR32039:SF7">
    <property type="entry name" value="COMPETENCE PROTEIN COMM"/>
    <property type="match status" value="1"/>
</dbReference>
<dbReference type="Pfam" id="PF13541">
    <property type="entry name" value="ChlI"/>
    <property type="match status" value="1"/>
</dbReference>
<keyword evidence="4" id="KW-1185">Reference proteome</keyword>
<evidence type="ECO:0000313" key="3">
    <source>
        <dbReference type="EMBL" id="AKK20549.1"/>
    </source>
</evidence>
<dbReference type="SUPFAM" id="SSF52540">
    <property type="entry name" value="P-loop containing nucleoside triphosphate hydrolases"/>
    <property type="match status" value="1"/>
</dbReference>
<dbReference type="InterPro" id="IPR004482">
    <property type="entry name" value="Mg_chelat-rel"/>
</dbReference>
<dbReference type="CDD" id="cd00009">
    <property type="entry name" value="AAA"/>
    <property type="match status" value="1"/>
</dbReference>
<dbReference type="InterPro" id="IPR027417">
    <property type="entry name" value="P-loop_NTPase"/>
</dbReference>
<dbReference type="SMART" id="SM00382">
    <property type="entry name" value="AAA"/>
    <property type="match status" value="1"/>
</dbReference>
<feature type="domain" description="AAA+ ATPase" evidence="2">
    <location>
        <begin position="209"/>
        <end position="392"/>
    </location>
</feature>
<dbReference type="InterPro" id="IPR020568">
    <property type="entry name" value="Ribosomal_Su5_D2-typ_SF"/>
</dbReference>
<dbReference type="Pfam" id="PF01078">
    <property type="entry name" value="Mg_chelatase"/>
    <property type="match status" value="1"/>
</dbReference>
<organism evidence="3 4">
    <name type="scientific">Candidatus Liberibacter africanus PTSAPSY</name>
    <dbReference type="NCBI Taxonomy" id="1277257"/>
    <lineage>
        <taxon>Bacteria</taxon>
        <taxon>Pseudomonadati</taxon>
        <taxon>Pseudomonadota</taxon>
        <taxon>Alphaproteobacteria</taxon>
        <taxon>Hyphomicrobiales</taxon>
        <taxon>Rhizobiaceae</taxon>
        <taxon>Liberibacter</taxon>
    </lineage>
</organism>
<accession>A0A0G3I3U8</accession>
<evidence type="ECO:0000259" key="2">
    <source>
        <dbReference type="SMART" id="SM00382"/>
    </source>
</evidence>
<protein>
    <recommendedName>
        <fullName evidence="2">AAA+ ATPase domain-containing protein</fullName>
    </recommendedName>
</protein>
<evidence type="ECO:0000313" key="4">
    <source>
        <dbReference type="Proteomes" id="UP000035503"/>
    </source>
</evidence>
<dbReference type="STRING" id="1277257.G293_04670"/>
<dbReference type="NCBIfam" id="TIGR00368">
    <property type="entry name" value="YifB family Mg chelatase-like AAA ATPase"/>
    <property type="match status" value="1"/>
</dbReference>
<dbReference type="AlphaFoldDB" id="A0A0G3I3U8"/>
<reference evidence="3 4" key="1">
    <citation type="journal article" date="2015" name="Genome Announc.">
        <title>Complete Genome Sequence of 'Candidatus Liberibacter africanus,' a Bacterium Associated with Citrus Huanglongbing.</title>
        <authorList>
            <person name="Lin H."/>
            <person name="Pietersen G."/>
            <person name="Han C."/>
            <person name="Read D.A."/>
            <person name="Lou B."/>
            <person name="Gupta G."/>
            <person name="Civerolo E.L."/>
        </authorList>
    </citation>
    <scope>NUCLEOTIDE SEQUENCE [LARGE SCALE GENOMIC DNA]</scope>
    <source>
        <strain evidence="3 4">PTSAPSY</strain>
    </source>
</reference>
<sequence length="444" mass="47854">MISRISTIAFQGIQGIPVEVQVMVSPGRVGVQIVGLADKAVIESRERIQSALYSCGLALPSKRVTINLSTADLPKEGSHYDLPIILALMASIQAISSESLSKYLAIGEINLDGSLAKINGSLSAAICAKNIKKDLICPQSCGSEAAWASDSLQIIAPSNILELINHLNNKKIIPRPIKSIYKKRGNLPNFADIKGQKGVKRALEIAAAGGHNLLMIGPPGSGKSMLASCLPSILPPLSLEESIEVSMIYSMFGQTSYEYSFVQDRPFRSPHHSATIPSLIGGGTQVLPGEASLAHNGVLFLDEFPEFSPHTLNALRQPLETGECVIARANRKITYPSRIQLIAAMNPCRCGMSNKDEDVCIRGPRCAIEYQARISGPLMDRIDIRIAVPAVPASDLFATQQSETSEEITSRVLLAREIQKNRLEKIGSSLKYNATCSSVLIPIC</sequence>
<dbReference type="KEGG" id="lau:G293_04670"/>
<name>A0A0G3I3U8_LIBAF</name>
<dbReference type="InterPro" id="IPR003593">
    <property type="entry name" value="AAA+_ATPase"/>
</dbReference>
<proteinExistence type="inferred from homology"/>
<dbReference type="InterPro" id="IPR045006">
    <property type="entry name" value="CHLI-like"/>
</dbReference>
<gene>
    <name evidence="3" type="ORF">G293_04670</name>
</gene>
<dbReference type="InterPro" id="IPR014721">
    <property type="entry name" value="Ribsml_uS5_D2-typ_fold_subgr"/>
</dbReference>
<dbReference type="PANTHER" id="PTHR32039">
    <property type="entry name" value="MAGNESIUM-CHELATASE SUBUNIT CHLI"/>
    <property type="match status" value="1"/>
</dbReference>
<dbReference type="GO" id="GO:0005524">
    <property type="term" value="F:ATP binding"/>
    <property type="evidence" value="ECO:0007669"/>
    <property type="project" value="InterPro"/>
</dbReference>
<dbReference type="EMBL" id="CP004021">
    <property type="protein sequence ID" value="AKK20549.1"/>
    <property type="molecule type" value="Genomic_DNA"/>
</dbReference>
<evidence type="ECO:0000256" key="1">
    <source>
        <dbReference type="ARBA" id="ARBA00006354"/>
    </source>
</evidence>
<dbReference type="InterPro" id="IPR000523">
    <property type="entry name" value="Mg_chelatse_chII-like_cat_dom"/>
</dbReference>
<dbReference type="Gene3D" id="3.30.230.10">
    <property type="match status" value="1"/>
</dbReference>